<organism evidence="1 2">
    <name type="scientific">Fusarium mangiferae</name>
    <name type="common">Mango malformation disease fungus</name>
    <dbReference type="NCBI Taxonomy" id="192010"/>
    <lineage>
        <taxon>Eukaryota</taxon>
        <taxon>Fungi</taxon>
        <taxon>Dikarya</taxon>
        <taxon>Ascomycota</taxon>
        <taxon>Pezizomycotina</taxon>
        <taxon>Sordariomycetes</taxon>
        <taxon>Hypocreomycetidae</taxon>
        <taxon>Hypocreales</taxon>
        <taxon>Nectriaceae</taxon>
        <taxon>Fusarium</taxon>
        <taxon>Fusarium fujikuroi species complex</taxon>
    </lineage>
</organism>
<name>A0A1L7TTB0_FUSMA</name>
<protein>
    <submittedName>
        <fullName evidence="1">Uncharacterized protein</fullName>
    </submittedName>
</protein>
<proteinExistence type="predicted"/>
<keyword evidence="2" id="KW-1185">Reference proteome</keyword>
<dbReference type="VEuPathDB" id="FungiDB:FMAN_12188"/>
<evidence type="ECO:0000313" key="1">
    <source>
        <dbReference type="EMBL" id="CVK98076.1"/>
    </source>
</evidence>
<gene>
    <name evidence="1" type="ORF">FMAN_12188</name>
</gene>
<sequence>MSTNTAQQLILQHSTNPVNNPGYETKTDKAWTHAYKPIKKVTSHTMTGSDGMTHANFEEAFLPLQADDELRFRQRAVPPNNRHWRLETEADCENWFHTEVVNVVLSAWHAYPAMTQTSHTKPISEENIAENVDCVFSVRVGNTRRTVAIGEMKRNLLEEDWQDGTIVSASQKRLSQELRGYAYKYQCPQVFCFDGSLLILLQFRAYRRESLKDEACPVDCWTIPIEGSSCSLRYGLYRLLAQGWRRCQGEFAAPFTVGGFVPCSREFYTGLPIWEIDGRRQRSHPAGYQRAVHHENGALVWTHGANPAEWETGAFW</sequence>
<comment type="caution">
    <text evidence="1">The sequence shown here is derived from an EMBL/GenBank/DDBJ whole genome shotgun (WGS) entry which is preliminary data.</text>
</comment>
<accession>A0A1L7TTB0</accession>
<dbReference type="EMBL" id="FCQH01000009">
    <property type="protein sequence ID" value="CVK98076.1"/>
    <property type="molecule type" value="Genomic_DNA"/>
</dbReference>
<reference evidence="2" key="1">
    <citation type="journal article" date="2016" name="Genome Biol. Evol.">
        <title>Comparative 'omics' of the Fusarium fujikuroi species complex highlights differences in genetic potential and metabolite synthesis.</title>
        <authorList>
            <person name="Niehaus E.-M."/>
            <person name="Muensterkoetter M."/>
            <person name="Proctor R.H."/>
            <person name="Brown D.W."/>
            <person name="Sharon A."/>
            <person name="Idan Y."/>
            <person name="Oren-Young L."/>
            <person name="Sieber C.M."/>
            <person name="Novak O."/>
            <person name="Pencik A."/>
            <person name="Tarkowska D."/>
            <person name="Hromadova K."/>
            <person name="Freeman S."/>
            <person name="Maymon M."/>
            <person name="Elazar M."/>
            <person name="Youssef S.A."/>
            <person name="El-Shabrawy E.S.M."/>
            <person name="Shalaby A.B.A."/>
            <person name="Houterman P."/>
            <person name="Brock N.L."/>
            <person name="Burkhardt I."/>
            <person name="Tsavkelova E.A."/>
            <person name="Dickschat J.S."/>
            <person name="Galuszka P."/>
            <person name="Gueldener U."/>
            <person name="Tudzynski B."/>
        </authorList>
    </citation>
    <scope>NUCLEOTIDE SEQUENCE [LARGE SCALE GENOMIC DNA]</scope>
    <source>
        <strain evidence="2">MRC7560</strain>
    </source>
</reference>
<dbReference type="Proteomes" id="UP000184255">
    <property type="component" value="Unassembled WGS sequence"/>
</dbReference>
<dbReference type="RefSeq" id="XP_041684934.1">
    <property type="nucleotide sequence ID" value="XM_041834696.1"/>
</dbReference>
<evidence type="ECO:0000313" key="2">
    <source>
        <dbReference type="Proteomes" id="UP000184255"/>
    </source>
</evidence>
<dbReference type="GeneID" id="65091438"/>
<dbReference type="AlphaFoldDB" id="A0A1L7TTB0"/>